<dbReference type="Proteomes" id="UP000271469">
    <property type="component" value="Chromosome"/>
</dbReference>
<evidence type="ECO:0000256" key="12">
    <source>
        <dbReference type="SAM" id="Phobius"/>
    </source>
</evidence>
<dbReference type="GO" id="GO:0019646">
    <property type="term" value="P:aerobic electron transport chain"/>
    <property type="evidence" value="ECO:0007669"/>
    <property type="project" value="TreeGrafter"/>
</dbReference>
<evidence type="ECO:0000256" key="1">
    <source>
        <dbReference type="ARBA" id="ARBA00004651"/>
    </source>
</evidence>
<evidence type="ECO:0000256" key="6">
    <source>
        <dbReference type="ARBA" id="ARBA00022692"/>
    </source>
</evidence>
<dbReference type="NCBIfam" id="TIGR00203">
    <property type="entry name" value="cydB"/>
    <property type="match status" value="1"/>
</dbReference>
<evidence type="ECO:0000256" key="4">
    <source>
        <dbReference type="ARBA" id="ARBA00022475"/>
    </source>
</evidence>
<feature type="transmembrane region" description="Helical" evidence="12">
    <location>
        <begin position="131"/>
        <end position="154"/>
    </location>
</feature>
<keyword evidence="5" id="KW-0349">Heme</keyword>
<keyword evidence="6 12" id="KW-0812">Transmembrane</keyword>
<keyword evidence="4" id="KW-1003">Cell membrane</keyword>
<evidence type="ECO:0000256" key="2">
    <source>
        <dbReference type="ARBA" id="ARBA00007543"/>
    </source>
</evidence>
<gene>
    <name evidence="13" type="primary">cydB</name>
    <name evidence="13" type="ORF">D7316_02328</name>
</gene>
<feature type="transmembrane region" description="Helical" evidence="12">
    <location>
        <begin position="265"/>
        <end position="286"/>
    </location>
</feature>
<protein>
    <submittedName>
        <fullName evidence="13">Cytochrome bd-I ubiquinol oxidase subunit 2</fullName>
        <ecNumber evidence="13">1.10.3.14</ecNumber>
    </submittedName>
</protein>
<evidence type="ECO:0000256" key="11">
    <source>
        <dbReference type="ARBA" id="ARBA00023136"/>
    </source>
</evidence>
<dbReference type="InterPro" id="IPR003317">
    <property type="entry name" value="Cyt-d_oxidase_su2"/>
</dbReference>
<dbReference type="PIRSF" id="PIRSF000267">
    <property type="entry name" value="Cyt_oxidse_sub2"/>
    <property type="match status" value="1"/>
</dbReference>
<dbReference type="EMBL" id="CP033972">
    <property type="protein sequence ID" value="AZG45728.1"/>
    <property type="molecule type" value="Genomic_DNA"/>
</dbReference>
<keyword evidence="8" id="KW-0249">Electron transport</keyword>
<keyword evidence="3" id="KW-0813">Transport</keyword>
<evidence type="ECO:0000256" key="9">
    <source>
        <dbReference type="ARBA" id="ARBA00022989"/>
    </source>
</evidence>
<sequence>MGLQEFWFLIIAVLFIGYFVLEGFDFGVGMLMPFLGRSHTGGDDRVAPSEDIADPDKRRRAILNTIGPVWDGNEVWLLTAGGALFAAFGGWYATMFTAFYLPLFLILVGLITRVVAIEWRGKINDPKWRTWCDIGIGLGSWIPALLWGVAFANVVRGLPIDADAQYTAGFFNLLNPYALLGGATTLLAFLTHGAVFLALKTSGVLQQDSMKLASRLAIPTLVVAAAFLLWTQFAYGNGWTWIPVLIAALAAVAMVLATQMKREGIAFFATSIAIAGTVATLFSVLYPNVLPSLTDPAYNLTIANTSSSHYTLTIMTWAAVFITPVVIAYQAWSYWVFRKRISVEQIPAPSGLSSLRVPTE</sequence>
<feature type="transmembrane region" description="Helical" evidence="12">
    <location>
        <begin position="6"/>
        <end position="28"/>
    </location>
</feature>
<dbReference type="KEGG" id="gom:D7316_02328"/>
<reference evidence="13 14" key="1">
    <citation type="submission" date="2018-11" db="EMBL/GenBank/DDBJ databases">
        <title>Gordonia insulae sp. nov., isolated from an island soil.</title>
        <authorList>
            <person name="Kim Y.S."/>
            <person name="Kim S.B."/>
        </authorList>
    </citation>
    <scope>NUCLEOTIDE SEQUENCE [LARGE SCALE GENOMIC DNA]</scope>
    <source>
        <strain evidence="13 14">MMS17-SY073</strain>
    </source>
</reference>
<evidence type="ECO:0000256" key="10">
    <source>
        <dbReference type="ARBA" id="ARBA00023004"/>
    </source>
</evidence>
<feature type="transmembrane region" description="Helical" evidence="12">
    <location>
        <begin position="239"/>
        <end position="258"/>
    </location>
</feature>
<keyword evidence="9 12" id="KW-1133">Transmembrane helix</keyword>
<evidence type="ECO:0000313" key="13">
    <source>
        <dbReference type="EMBL" id="AZG45728.1"/>
    </source>
</evidence>
<name>A0A3G8JLH0_9ACTN</name>
<evidence type="ECO:0000313" key="14">
    <source>
        <dbReference type="Proteomes" id="UP000271469"/>
    </source>
</evidence>
<keyword evidence="11 12" id="KW-0472">Membrane</keyword>
<feature type="transmembrane region" description="Helical" evidence="12">
    <location>
        <begin position="314"/>
        <end position="337"/>
    </location>
</feature>
<dbReference type="PANTHER" id="PTHR43141">
    <property type="entry name" value="CYTOCHROME BD2 SUBUNIT II"/>
    <property type="match status" value="1"/>
</dbReference>
<evidence type="ECO:0000256" key="8">
    <source>
        <dbReference type="ARBA" id="ARBA00022982"/>
    </source>
</evidence>
<dbReference type="GO" id="GO:0009055">
    <property type="term" value="F:electron transfer activity"/>
    <property type="evidence" value="ECO:0007669"/>
    <property type="project" value="TreeGrafter"/>
</dbReference>
<dbReference type="GO" id="GO:0016682">
    <property type="term" value="F:oxidoreductase activity, acting on diphenols and related substances as donors, oxygen as acceptor"/>
    <property type="evidence" value="ECO:0007669"/>
    <property type="project" value="TreeGrafter"/>
</dbReference>
<dbReference type="Pfam" id="PF02322">
    <property type="entry name" value="Cyt_bd_oxida_II"/>
    <property type="match status" value="1"/>
</dbReference>
<keyword evidence="7" id="KW-0479">Metal-binding</keyword>
<dbReference type="PANTHER" id="PTHR43141:SF5">
    <property type="entry name" value="CYTOCHROME BD-I UBIQUINOL OXIDASE SUBUNIT 2"/>
    <property type="match status" value="1"/>
</dbReference>
<proteinExistence type="inferred from homology"/>
<dbReference type="RefSeq" id="WP_124708350.1">
    <property type="nucleotide sequence ID" value="NZ_CP033972.1"/>
</dbReference>
<feature type="transmembrane region" description="Helical" evidence="12">
    <location>
        <begin position="99"/>
        <end position="119"/>
    </location>
</feature>
<dbReference type="EC" id="1.10.3.14" evidence="13"/>
<comment type="subcellular location">
    <subcellularLocation>
        <location evidence="1">Cell membrane</location>
        <topology evidence="1">Multi-pass membrane protein</topology>
    </subcellularLocation>
</comment>
<accession>A0A3G8JLH0</accession>
<feature type="transmembrane region" description="Helical" evidence="12">
    <location>
        <begin position="212"/>
        <end position="233"/>
    </location>
</feature>
<comment type="similarity">
    <text evidence="2">Belongs to the cytochrome ubiquinol oxidase subunit 2 family.</text>
</comment>
<dbReference type="GO" id="GO:0005886">
    <property type="term" value="C:plasma membrane"/>
    <property type="evidence" value="ECO:0007669"/>
    <property type="project" value="UniProtKB-SubCell"/>
</dbReference>
<dbReference type="OrthoDB" id="9776710at2"/>
<evidence type="ECO:0000256" key="3">
    <source>
        <dbReference type="ARBA" id="ARBA00022448"/>
    </source>
</evidence>
<feature type="transmembrane region" description="Helical" evidence="12">
    <location>
        <begin position="174"/>
        <end position="200"/>
    </location>
</feature>
<evidence type="ECO:0000256" key="7">
    <source>
        <dbReference type="ARBA" id="ARBA00022723"/>
    </source>
</evidence>
<dbReference type="GO" id="GO:0046872">
    <property type="term" value="F:metal ion binding"/>
    <property type="evidence" value="ECO:0007669"/>
    <property type="project" value="UniProtKB-KW"/>
</dbReference>
<evidence type="ECO:0000256" key="5">
    <source>
        <dbReference type="ARBA" id="ARBA00022617"/>
    </source>
</evidence>
<dbReference type="GO" id="GO:0070069">
    <property type="term" value="C:cytochrome complex"/>
    <property type="evidence" value="ECO:0007669"/>
    <property type="project" value="TreeGrafter"/>
</dbReference>
<keyword evidence="13" id="KW-0560">Oxidoreductase</keyword>
<dbReference type="AlphaFoldDB" id="A0A3G8JLH0"/>
<keyword evidence="10" id="KW-0408">Iron</keyword>
<organism evidence="13 14">
    <name type="scientific">Gordonia insulae</name>
    <dbReference type="NCBI Taxonomy" id="2420509"/>
    <lineage>
        <taxon>Bacteria</taxon>
        <taxon>Bacillati</taxon>
        <taxon>Actinomycetota</taxon>
        <taxon>Actinomycetes</taxon>
        <taxon>Mycobacteriales</taxon>
        <taxon>Gordoniaceae</taxon>
        <taxon>Gordonia</taxon>
    </lineage>
</organism>
<keyword evidence="14" id="KW-1185">Reference proteome</keyword>